<dbReference type="AlphaFoldDB" id="A0A0E0JDV2"/>
<keyword evidence="2" id="KW-1185">Reference proteome</keyword>
<dbReference type="EnsemblPlants" id="OPUNC01G02250.1">
    <property type="protein sequence ID" value="OPUNC01G02250.1"/>
    <property type="gene ID" value="OPUNC01G02250"/>
</dbReference>
<dbReference type="HOGENOM" id="CLU_163648_0_0_1"/>
<proteinExistence type="predicted"/>
<dbReference type="Proteomes" id="UP000026962">
    <property type="component" value="Chromosome 1"/>
</dbReference>
<name>A0A0E0JDV2_ORYPU</name>
<evidence type="ECO:0000313" key="2">
    <source>
        <dbReference type="Proteomes" id="UP000026962"/>
    </source>
</evidence>
<sequence length="123" mass="12946">MASACGVPAASCCREPSRSSSISRRLHLQAASCRPPDLTAVLLVVLPHRPSNVADRHHRIPVSPVAAPRLLLRPPSQSLPWPSSSMSSVPVFTTASGNPITCGDGAATQIQEAAIDLDFPSSW</sequence>
<evidence type="ECO:0000313" key="1">
    <source>
        <dbReference type="EnsemblPlants" id="OPUNC01G02250.1"/>
    </source>
</evidence>
<accession>A0A0E0JDV2</accession>
<protein>
    <submittedName>
        <fullName evidence="1">Uncharacterized protein</fullName>
    </submittedName>
</protein>
<reference evidence="1" key="2">
    <citation type="submission" date="2018-05" db="EMBL/GenBank/DDBJ databases">
        <title>OpunRS2 (Oryza punctata Reference Sequence Version 2).</title>
        <authorList>
            <person name="Zhang J."/>
            <person name="Kudrna D."/>
            <person name="Lee S."/>
            <person name="Talag J."/>
            <person name="Welchert J."/>
            <person name="Wing R.A."/>
        </authorList>
    </citation>
    <scope>NUCLEOTIDE SEQUENCE [LARGE SCALE GENOMIC DNA]</scope>
</reference>
<organism evidence="1">
    <name type="scientific">Oryza punctata</name>
    <name type="common">Red rice</name>
    <dbReference type="NCBI Taxonomy" id="4537"/>
    <lineage>
        <taxon>Eukaryota</taxon>
        <taxon>Viridiplantae</taxon>
        <taxon>Streptophyta</taxon>
        <taxon>Embryophyta</taxon>
        <taxon>Tracheophyta</taxon>
        <taxon>Spermatophyta</taxon>
        <taxon>Magnoliopsida</taxon>
        <taxon>Liliopsida</taxon>
        <taxon>Poales</taxon>
        <taxon>Poaceae</taxon>
        <taxon>BOP clade</taxon>
        <taxon>Oryzoideae</taxon>
        <taxon>Oryzeae</taxon>
        <taxon>Oryzinae</taxon>
        <taxon>Oryza</taxon>
    </lineage>
</organism>
<reference evidence="1" key="1">
    <citation type="submission" date="2015-04" db="UniProtKB">
        <authorList>
            <consortium name="EnsemblPlants"/>
        </authorList>
    </citation>
    <scope>IDENTIFICATION</scope>
</reference>
<dbReference type="Gramene" id="OPUNC01G02250.1">
    <property type="protein sequence ID" value="OPUNC01G02250.1"/>
    <property type="gene ID" value="OPUNC01G02250"/>
</dbReference>